<evidence type="ECO:0000256" key="11">
    <source>
        <dbReference type="ARBA" id="ARBA00023180"/>
    </source>
</evidence>
<dbReference type="CTD" id="3566"/>
<evidence type="ECO:0000256" key="8">
    <source>
        <dbReference type="ARBA" id="ARBA00023136"/>
    </source>
</evidence>
<dbReference type="Gene3D" id="2.60.40.10">
    <property type="entry name" value="Immunoglobulins"/>
    <property type="match status" value="2"/>
</dbReference>
<dbReference type="KEGG" id="hgl:101704138"/>
<dbReference type="Proteomes" id="UP000694906">
    <property type="component" value="Unplaced"/>
</dbReference>
<reference evidence="17 18" key="1">
    <citation type="submission" date="2025-04" db="UniProtKB">
        <authorList>
            <consortium name="RefSeq"/>
        </authorList>
    </citation>
    <scope>IDENTIFICATION</scope>
</reference>
<dbReference type="RefSeq" id="XP_004856051.1">
    <property type="nucleotide sequence ID" value="XM_004855994.2"/>
</dbReference>
<evidence type="ECO:0000256" key="4">
    <source>
        <dbReference type="ARBA" id="ARBA00022553"/>
    </source>
</evidence>
<comment type="subcellular location">
    <subcellularLocation>
        <location evidence="1">Membrane</location>
        <topology evidence="1">Single-pass type I membrane protein</topology>
    </subcellularLocation>
</comment>
<keyword evidence="5" id="KW-0812">Transmembrane</keyword>
<dbReference type="PANTHER" id="PTHR23037:SF32">
    <property type="entry name" value="INTERLEUKIN-4 RECEPTOR SUBUNIT ALPHA"/>
    <property type="match status" value="1"/>
</dbReference>
<keyword evidence="16" id="KW-1185">Reference proteome</keyword>
<evidence type="ECO:0000256" key="2">
    <source>
        <dbReference type="ARBA" id="ARBA00008280"/>
    </source>
</evidence>
<dbReference type="Pfam" id="PF09238">
    <property type="entry name" value="IL4Ra_N"/>
    <property type="match status" value="1"/>
</dbReference>
<organism evidence="16 18">
    <name type="scientific">Heterocephalus glaber</name>
    <name type="common">Naked mole rat</name>
    <dbReference type="NCBI Taxonomy" id="10181"/>
    <lineage>
        <taxon>Eukaryota</taxon>
        <taxon>Metazoa</taxon>
        <taxon>Chordata</taxon>
        <taxon>Craniata</taxon>
        <taxon>Vertebrata</taxon>
        <taxon>Euteleostomi</taxon>
        <taxon>Mammalia</taxon>
        <taxon>Eutheria</taxon>
        <taxon>Euarchontoglires</taxon>
        <taxon>Glires</taxon>
        <taxon>Rodentia</taxon>
        <taxon>Hystricomorpha</taxon>
        <taxon>Bathyergidae</taxon>
        <taxon>Heterocephalus</taxon>
    </lineage>
</organism>
<evidence type="ECO:0000259" key="15">
    <source>
        <dbReference type="PROSITE" id="PS50853"/>
    </source>
</evidence>
<name>A0AAX6PNU0_HETGA</name>
<feature type="signal peptide" evidence="14">
    <location>
        <begin position="1"/>
        <end position="25"/>
    </location>
</feature>
<dbReference type="SMART" id="SM00060">
    <property type="entry name" value="FN3"/>
    <property type="match status" value="1"/>
</dbReference>
<proteinExistence type="inferred from homology"/>
<keyword evidence="6 14" id="KW-0732">Signal</keyword>
<dbReference type="InterPro" id="IPR003531">
    <property type="entry name" value="Hempt_rcpt_S_F1_CS"/>
</dbReference>
<dbReference type="InterPro" id="IPR036116">
    <property type="entry name" value="FN3_sf"/>
</dbReference>
<dbReference type="InterPro" id="IPR003961">
    <property type="entry name" value="FN3_dom"/>
</dbReference>
<feature type="region of interest" description="Disordered" evidence="13">
    <location>
        <begin position="464"/>
        <end position="503"/>
    </location>
</feature>
<evidence type="ECO:0000256" key="1">
    <source>
        <dbReference type="ARBA" id="ARBA00004479"/>
    </source>
</evidence>
<dbReference type="CDD" id="cd00063">
    <property type="entry name" value="FN3"/>
    <property type="match status" value="1"/>
</dbReference>
<evidence type="ECO:0000256" key="10">
    <source>
        <dbReference type="ARBA" id="ARBA00023170"/>
    </source>
</evidence>
<accession>A0AAX6PNU0</accession>
<evidence type="ECO:0000256" key="9">
    <source>
        <dbReference type="ARBA" id="ARBA00023157"/>
    </source>
</evidence>
<feature type="domain" description="Fibronectin type-III" evidence="15">
    <location>
        <begin position="128"/>
        <end position="226"/>
    </location>
</feature>
<dbReference type="RefSeq" id="XP_004856052.1">
    <property type="nucleotide sequence ID" value="XM_004855995.3"/>
</dbReference>
<keyword evidence="8" id="KW-0472">Membrane</keyword>
<evidence type="ECO:0000256" key="14">
    <source>
        <dbReference type="SAM" id="SignalP"/>
    </source>
</evidence>
<protein>
    <recommendedName>
        <fullName evidence="3">Interleukin-4 receptor subunit alpha</fullName>
    </recommendedName>
</protein>
<dbReference type="PANTHER" id="PTHR23037">
    <property type="entry name" value="CYTOKINE RECEPTOR"/>
    <property type="match status" value="1"/>
</dbReference>
<feature type="chain" id="PRO_5044718983" description="Interleukin-4 receptor subunit alpha" evidence="14">
    <location>
        <begin position="26"/>
        <end position="718"/>
    </location>
</feature>
<evidence type="ECO:0000256" key="3">
    <source>
        <dbReference type="ARBA" id="ARBA00018975"/>
    </source>
</evidence>
<dbReference type="AlphaFoldDB" id="A0AAX6PNU0"/>
<feature type="region of interest" description="Disordered" evidence="13">
    <location>
        <begin position="581"/>
        <end position="622"/>
    </location>
</feature>
<dbReference type="GO" id="GO:0009897">
    <property type="term" value="C:external side of plasma membrane"/>
    <property type="evidence" value="ECO:0007669"/>
    <property type="project" value="TreeGrafter"/>
</dbReference>
<keyword evidence="4" id="KW-0597">Phosphoprotein</keyword>
<dbReference type="GeneID" id="101704138"/>
<comment type="function">
    <text evidence="12">Receptor for both interleukin 4 and interleukin 13. Couples to the JAK1/2/3-STAT6 pathway. The IL4 response is involved in promoting Th2 differentiation. The IL4/IL13 responses are involved in regulating IgE production and, chemokine and mucus production at sites of allergic inflammation. In certain cell types, can signal through activation of insulin receptor substrates, IRS1/IRS2.</text>
</comment>
<evidence type="ECO:0000256" key="13">
    <source>
        <dbReference type="SAM" id="MobiDB-lite"/>
    </source>
</evidence>
<evidence type="ECO:0000256" key="5">
    <source>
        <dbReference type="ARBA" id="ARBA00022692"/>
    </source>
</evidence>
<feature type="compositionally biased region" description="Acidic residues" evidence="13">
    <location>
        <begin position="375"/>
        <end position="384"/>
    </location>
</feature>
<gene>
    <name evidence="17 18" type="primary">Il4r</name>
</gene>
<evidence type="ECO:0000256" key="7">
    <source>
        <dbReference type="ARBA" id="ARBA00022989"/>
    </source>
</evidence>
<sequence length="718" mass="76708">MGWLCSGLPFPVTCLALLWAAGCGSLKVLQKPTCFSDYLTLSTCEWRLDQALDCSAALHLSYQLLSNPDPYEESHVCVPENSAATACVCDMGLRNLVVMDTYQLDLWAGKKLLWSYNFTPSLHVKPRAPVNLTFSTNVSSGWLLSWSNLYPPWNYLHNKLTYQVNVSSKSEPERVKVYNVTYKETTFHLEARDLTSGISYTARVRALAQLGGSIWSEWSPGATWENYYEQPLEQRLKLGVVIACFLVVLICLSCYCSVTRIKREWWDQIPNPACSPVVAIVLQDPQVSPWEKWPRGQQPGKRPHWKTCLTKLLPCLLEHGMKKDKDLLKVARNRPLHGPRKSTWCPMEISKTVLLPETISVVRCVELFEAPGKAEEEEEEEEEGEGTKYFCTSEESSEGEGSFGEGREGIAARLTERLLLGLLGAEEGAARAPTPPVPSAARAPACTAEALLVEDNPAYRSVGPLLGWAQSPGEPAPDAPRAASLGEGDPEGPGGAPPTEPPSWEQLLRLRVLQHGAAPAGPCAGYRAFAQAAEPEAGYTASPGPHPDGAACSGLTGAGASSGAGGYRPFQDLAAGPLFPLGLDVEPPRSPAAGLGPGVTEDEQKPPRPPQQAAEPVGDDLGSGGVYSALTCHLCGHLKQCHGQEEPGQAQVAPGPGCGCCCGDRALPPGPPPAQRSPAGPSVSKEAKTAAPSGAHSSSQAWKGPGLGPPGRPSARVS</sequence>
<keyword evidence="9" id="KW-1015">Disulfide bond</keyword>
<keyword evidence="10 17" id="KW-0675">Receptor</keyword>
<feature type="region of interest" description="Disordered" evidence="13">
    <location>
        <begin position="663"/>
        <end position="718"/>
    </location>
</feature>
<comment type="similarity">
    <text evidence="2">Belongs to the type I cytokine receptor family. Type 4 subfamily.</text>
</comment>
<evidence type="ECO:0000256" key="12">
    <source>
        <dbReference type="ARBA" id="ARBA00025115"/>
    </source>
</evidence>
<dbReference type="InterPro" id="IPR015319">
    <property type="entry name" value="IL-4_rcpt-alpha_N"/>
</dbReference>
<dbReference type="SUPFAM" id="SSF49265">
    <property type="entry name" value="Fibronectin type III"/>
    <property type="match status" value="2"/>
</dbReference>
<dbReference type="GO" id="GO:0002532">
    <property type="term" value="P:production of molecular mediator involved in inflammatory response"/>
    <property type="evidence" value="ECO:0007669"/>
    <property type="project" value="InterPro"/>
</dbReference>
<dbReference type="InterPro" id="IPR013783">
    <property type="entry name" value="Ig-like_fold"/>
</dbReference>
<keyword evidence="7" id="KW-1133">Transmembrane helix</keyword>
<dbReference type="PROSITE" id="PS01355">
    <property type="entry name" value="HEMATOPO_REC_S_F1"/>
    <property type="match status" value="1"/>
</dbReference>
<evidence type="ECO:0000256" key="6">
    <source>
        <dbReference type="ARBA" id="ARBA00022729"/>
    </source>
</evidence>
<feature type="region of interest" description="Disordered" evidence="13">
    <location>
        <begin position="372"/>
        <end position="406"/>
    </location>
</feature>
<evidence type="ECO:0000313" key="18">
    <source>
        <dbReference type="RefSeq" id="XP_004856052.1"/>
    </source>
</evidence>
<keyword evidence="11" id="KW-0325">Glycoprotein</keyword>
<evidence type="ECO:0000313" key="17">
    <source>
        <dbReference type="RefSeq" id="XP_004856051.1"/>
    </source>
</evidence>
<dbReference type="PROSITE" id="PS50853">
    <property type="entry name" value="FN3"/>
    <property type="match status" value="1"/>
</dbReference>
<dbReference type="GO" id="GO:0004896">
    <property type="term" value="F:cytokine receptor activity"/>
    <property type="evidence" value="ECO:0007669"/>
    <property type="project" value="InterPro"/>
</dbReference>
<evidence type="ECO:0000313" key="16">
    <source>
        <dbReference type="Proteomes" id="UP000694906"/>
    </source>
</evidence>